<dbReference type="STRING" id="1514904.SU32_06425"/>
<name>A0A0M9GNK6_9HYPH</name>
<dbReference type="EMBL" id="JXMU01000008">
    <property type="protein sequence ID" value="KPB01719.1"/>
    <property type="molecule type" value="Genomic_DNA"/>
</dbReference>
<evidence type="ECO:0000256" key="1">
    <source>
        <dbReference type="SAM" id="Phobius"/>
    </source>
</evidence>
<keyword evidence="3" id="KW-1185">Reference proteome</keyword>
<sequence length="181" mass="20388">MNSASKNIAIEKNRIALLRIVRFWLAIAAMFSASRVLPHRIGTWASGTIFKIEKAVYYLQIASGYVEPVLPVERDGPCTICDVIHQLKRMKRALIRLKPIAENLFQTYRHGGHPRPGNSLHKSARCKLYILLCACHNSRAPPGGHQCTLLFKNQHETNRSFSSAITMPDKFQPLALVRGDN</sequence>
<evidence type="ECO:0000313" key="3">
    <source>
        <dbReference type="Proteomes" id="UP000038011"/>
    </source>
</evidence>
<keyword evidence="1" id="KW-1133">Transmembrane helix</keyword>
<dbReference type="OrthoDB" id="9968864at2"/>
<gene>
    <name evidence="2" type="ORF">SU32_06425</name>
</gene>
<evidence type="ECO:0000313" key="2">
    <source>
        <dbReference type="EMBL" id="KPB01719.1"/>
    </source>
</evidence>
<protein>
    <submittedName>
        <fullName evidence="2">Uncharacterized protein</fullName>
    </submittedName>
</protein>
<feature type="transmembrane region" description="Helical" evidence="1">
    <location>
        <begin position="20"/>
        <end position="37"/>
    </location>
</feature>
<proteinExistence type="predicted"/>
<dbReference type="AlphaFoldDB" id="A0A0M9GNK6"/>
<dbReference type="Proteomes" id="UP000038011">
    <property type="component" value="Unassembled WGS sequence"/>
</dbReference>
<accession>A0A0M9GNK6</accession>
<keyword evidence="1" id="KW-0812">Transmembrane</keyword>
<keyword evidence="1" id="KW-0472">Membrane</keyword>
<dbReference type="PATRIC" id="fig|1514904.3.peg.3318"/>
<organism evidence="2 3">
    <name type="scientific">Ahrensia marina</name>
    <dbReference type="NCBI Taxonomy" id="1514904"/>
    <lineage>
        <taxon>Bacteria</taxon>
        <taxon>Pseudomonadati</taxon>
        <taxon>Pseudomonadota</taxon>
        <taxon>Alphaproteobacteria</taxon>
        <taxon>Hyphomicrobiales</taxon>
        <taxon>Ahrensiaceae</taxon>
        <taxon>Ahrensia</taxon>
    </lineage>
</organism>
<comment type="caution">
    <text evidence="2">The sequence shown here is derived from an EMBL/GenBank/DDBJ whole genome shotgun (WGS) entry which is preliminary data.</text>
</comment>
<reference evidence="2 3" key="1">
    <citation type="submission" date="2015-01" db="EMBL/GenBank/DDBJ databases">
        <title>Ahrensia donghaiensis sp. nov., a novel dimethylsulphoniopropionate-cleavage bacterium isolated from seawater and emended descriptions of the genus Ahrensia and Ahrensia kielensis.</title>
        <authorList>
            <person name="Liu J."/>
        </authorList>
    </citation>
    <scope>NUCLEOTIDE SEQUENCE [LARGE SCALE GENOMIC DNA]</scope>
    <source>
        <strain evidence="2 3">LZD062</strain>
    </source>
</reference>